<dbReference type="EMBL" id="FNUZ01000001">
    <property type="protein sequence ID" value="SEF45332.1"/>
    <property type="molecule type" value="Genomic_DNA"/>
</dbReference>
<accession>A0A1H5S402</accession>
<keyword evidence="2" id="KW-0966">Cell projection</keyword>
<evidence type="ECO:0000313" key="2">
    <source>
        <dbReference type="EMBL" id="SEF45332.1"/>
    </source>
</evidence>
<name>A0A1H5S402_9RHOB</name>
<evidence type="ECO:0000313" key="3">
    <source>
        <dbReference type="Proteomes" id="UP000236752"/>
    </source>
</evidence>
<dbReference type="OrthoDB" id="8481704at2"/>
<keyword evidence="2" id="KW-0969">Cilium</keyword>
<keyword evidence="3" id="KW-1185">Reference proteome</keyword>
<dbReference type="Proteomes" id="UP000236752">
    <property type="component" value="Unassembled WGS sequence"/>
</dbReference>
<sequence length="102" mass="10781">MELPSKLPVPLSRNDGIALNGSSSSEARLRAASEGFEALFLQQMMKAGRSASLAKGIFDGTGMDTTQSLLDRAMTETGASQSKLGMAEAIYRQFSGHVGKGR</sequence>
<protein>
    <submittedName>
        <fullName evidence="2">Flagellar protein FlgJ</fullName>
    </submittedName>
</protein>
<evidence type="ECO:0000259" key="1">
    <source>
        <dbReference type="Pfam" id="PF10135"/>
    </source>
</evidence>
<dbReference type="AlphaFoldDB" id="A0A1H5S402"/>
<proteinExistence type="predicted"/>
<feature type="domain" description="Flagellar protein FlgJ N-terminal" evidence="1">
    <location>
        <begin position="47"/>
        <end position="93"/>
    </location>
</feature>
<dbReference type="Pfam" id="PF10135">
    <property type="entry name" value="Rod-binding"/>
    <property type="match status" value="1"/>
</dbReference>
<keyword evidence="2" id="KW-0282">Flagellum</keyword>
<dbReference type="RefSeq" id="WP_103908523.1">
    <property type="nucleotide sequence ID" value="NZ_FNUZ01000001.1"/>
</dbReference>
<organism evidence="2 3">
    <name type="scientific">Thalassococcus halodurans</name>
    <dbReference type="NCBI Taxonomy" id="373675"/>
    <lineage>
        <taxon>Bacteria</taxon>
        <taxon>Pseudomonadati</taxon>
        <taxon>Pseudomonadota</taxon>
        <taxon>Alphaproteobacteria</taxon>
        <taxon>Rhodobacterales</taxon>
        <taxon>Roseobacteraceae</taxon>
        <taxon>Thalassococcus</taxon>
    </lineage>
</organism>
<dbReference type="InterPro" id="IPR019301">
    <property type="entry name" value="Flagellar_prot_FlgJ_N"/>
</dbReference>
<reference evidence="2 3" key="1">
    <citation type="submission" date="2016-10" db="EMBL/GenBank/DDBJ databases">
        <authorList>
            <person name="de Groot N.N."/>
        </authorList>
    </citation>
    <scope>NUCLEOTIDE SEQUENCE [LARGE SCALE GENOMIC DNA]</scope>
    <source>
        <strain evidence="2 3">DSM 26915</strain>
    </source>
</reference>
<gene>
    <name evidence="2" type="ORF">SAMN04488045_0096</name>
</gene>